<dbReference type="PROSITE" id="PS51257">
    <property type="entry name" value="PROKAR_LIPOPROTEIN"/>
    <property type="match status" value="1"/>
</dbReference>
<gene>
    <name evidence="2" type="ORF">SAMN06265373_102453</name>
</gene>
<name>A0ABY1NM60_9RHOB</name>
<feature type="transmembrane region" description="Helical" evidence="1">
    <location>
        <begin position="67"/>
        <end position="87"/>
    </location>
</feature>
<organism evidence="2 3">
    <name type="scientific">Shimia sagamensis</name>
    <dbReference type="NCBI Taxonomy" id="1566352"/>
    <lineage>
        <taxon>Bacteria</taxon>
        <taxon>Pseudomonadati</taxon>
        <taxon>Pseudomonadota</taxon>
        <taxon>Alphaproteobacteria</taxon>
        <taxon>Rhodobacterales</taxon>
        <taxon>Roseobacteraceae</taxon>
    </lineage>
</organism>
<keyword evidence="1" id="KW-1133">Transmembrane helix</keyword>
<evidence type="ECO:0000313" key="3">
    <source>
        <dbReference type="Proteomes" id="UP001157961"/>
    </source>
</evidence>
<keyword evidence="1" id="KW-0472">Membrane</keyword>
<keyword evidence="1" id="KW-0812">Transmembrane</keyword>
<reference evidence="2 3" key="1">
    <citation type="submission" date="2017-05" db="EMBL/GenBank/DDBJ databases">
        <authorList>
            <person name="Varghese N."/>
            <person name="Submissions S."/>
        </authorList>
    </citation>
    <scope>NUCLEOTIDE SEQUENCE [LARGE SCALE GENOMIC DNA]</scope>
    <source>
        <strain evidence="2 3">DSM 29734</strain>
    </source>
</reference>
<sequence length="103" mass="11355">MRLRRKIAYVILTLVLAACVWPAYLVWWAQRTAEAHGCTFGMAMHTDGCLVNGENIGAQLNSAYSNAGLVILTMPVGFVIVLTLIVMMSKDLKRRSDAKVEKA</sequence>
<dbReference type="RefSeq" id="WP_283425191.1">
    <property type="nucleotide sequence ID" value="NZ_FXTY01000002.1"/>
</dbReference>
<accession>A0ABY1NM60</accession>
<comment type="caution">
    <text evidence="2">The sequence shown here is derived from an EMBL/GenBank/DDBJ whole genome shotgun (WGS) entry which is preliminary data.</text>
</comment>
<proteinExistence type="predicted"/>
<evidence type="ECO:0000256" key="1">
    <source>
        <dbReference type="SAM" id="Phobius"/>
    </source>
</evidence>
<protein>
    <submittedName>
        <fullName evidence="2">Uncharacterized protein</fullName>
    </submittedName>
</protein>
<dbReference type="Proteomes" id="UP001157961">
    <property type="component" value="Unassembled WGS sequence"/>
</dbReference>
<feature type="transmembrane region" description="Helical" evidence="1">
    <location>
        <begin position="7"/>
        <end position="27"/>
    </location>
</feature>
<dbReference type="EMBL" id="FXTY01000002">
    <property type="protein sequence ID" value="SMP13204.1"/>
    <property type="molecule type" value="Genomic_DNA"/>
</dbReference>
<evidence type="ECO:0000313" key="2">
    <source>
        <dbReference type="EMBL" id="SMP13204.1"/>
    </source>
</evidence>
<keyword evidence="3" id="KW-1185">Reference proteome</keyword>